<dbReference type="Pfam" id="PF00295">
    <property type="entry name" value="Glyco_hydro_28"/>
    <property type="match status" value="1"/>
</dbReference>
<feature type="active site" evidence="10">
    <location>
        <position position="225"/>
    </location>
</feature>
<evidence type="ECO:0000313" key="13">
    <source>
        <dbReference type="EMBL" id="PAV18588.1"/>
    </source>
</evidence>
<dbReference type="InterPro" id="IPR012334">
    <property type="entry name" value="Pectin_lyas_fold"/>
</dbReference>
<evidence type="ECO:0000313" key="14">
    <source>
        <dbReference type="Proteomes" id="UP000217199"/>
    </source>
</evidence>
<proteinExistence type="inferred from homology"/>
<evidence type="ECO:0000256" key="11">
    <source>
        <dbReference type="RuleBase" id="RU361169"/>
    </source>
</evidence>
<dbReference type="GO" id="GO:0005576">
    <property type="term" value="C:extracellular region"/>
    <property type="evidence" value="ECO:0007669"/>
    <property type="project" value="TreeGrafter"/>
</dbReference>
<evidence type="ECO:0000256" key="9">
    <source>
        <dbReference type="ARBA" id="ARBA00034074"/>
    </source>
</evidence>
<comment type="catalytic activity">
    <reaction evidence="9">
        <text>(1,4-alpha-D-galacturonosyl)n+m + H2O = (1,4-alpha-D-galacturonosyl)n + (1,4-alpha-D-galacturonosyl)m.</text>
        <dbReference type="EC" id="3.2.1.15"/>
    </reaction>
</comment>
<protein>
    <recommendedName>
        <fullName evidence="2">endo-polygalacturonase</fullName>
        <ecNumber evidence="2">3.2.1.15</ecNumber>
    </recommendedName>
</protein>
<evidence type="ECO:0000256" key="1">
    <source>
        <dbReference type="ARBA" id="ARBA00008834"/>
    </source>
</evidence>
<dbReference type="OrthoDB" id="1546079at2759"/>
<evidence type="ECO:0000256" key="2">
    <source>
        <dbReference type="ARBA" id="ARBA00012736"/>
    </source>
</evidence>
<dbReference type="GO" id="GO:0045490">
    <property type="term" value="P:pectin catabolic process"/>
    <property type="evidence" value="ECO:0007669"/>
    <property type="project" value="UniProtKB-ARBA"/>
</dbReference>
<keyword evidence="6" id="KW-1015">Disulfide bond</keyword>
<dbReference type="InterPro" id="IPR006626">
    <property type="entry name" value="PbH1"/>
</dbReference>
<dbReference type="Proteomes" id="UP000217199">
    <property type="component" value="Unassembled WGS sequence"/>
</dbReference>
<sequence>MLPSLLLALGVVSHVSAAPKKRAEDCTVTINSISDASSASSCTTVNINGFTVPGGEGFTLDLADGSTVNLNGDVLFGNKTWDGPLFTISGDDITFKGNGHIFDGGGPFYWDGLGGSGSTKPDPMMKIKISGTFENLIVKNSPQRVFSVSNPGPLTISGCTVDNSQGDEPNANSDGKAAGHNTDGFDCSTTDLTITGNTVKNQDDCLAINKGSNIVFTGNTCSGGHGISIGSISSDATVSGITITNNKIVDNDQALRIKTKASATDASVTNVTYSGNTGTGIRKFGVLIDQSYPDTLGTPGDGVKISDINFKGSENSISVDSSAVRVAVNCGSGSCTGTWDWSELTVTGGKAAEITGFSGISGGSFK</sequence>
<dbReference type="EC" id="3.2.1.15" evidence="2"/>
<dbReference type="InterPro" id="IPR050434">
    <property type="entry name" value="Glycosyl_hydrlase_28"/>
</dbReference>
<dbReference type="InterPro" id="IPR011050">
    <property type="entry name" value="Pectin_lyase_fold/virulence"/>
</dbReference>
<dbReference type="PANTHER" id="PTHR31884:SF1">
    <property type="entry name" value="POLYGALACTURONASE"/>
    <property type="match status" value="1"/>
</dbReference>
<keyword evidence="7 11" id="KW-0326">Glycosidase</keyword>
<accession>A0A286UGC8</accession>
<keyword evidence="4" id="KW-0677">Repeat</keyword>
<feature type="chain" id="PRO_5013675766" description="endo-polygalacturonase" evidence="12">
    <location>
        <begin position="18"/>
        <end position="366"/>
    </location>
</feature>
<evidence type="ECO:0000256" key="3">
    <source>
        <dbReference type="ARBA" id="ARBA00022729"/>
    </source>
</evidence>
<dbReference type="SMART" id="SM00710">
    <property type="entry name" value="PbH1"/>
    <property type="match status" value="6"/>
</dbReference>
<comment type="similarity">
    <text evidence="1 11">Belongs to the glycosyl hydrolase 28 family.</text>
</comment>
<reference evidence="13 14" key="1">
    <citation type="journal article" date="2017" name="Mol. Ecol.">
        <title>Comparative and population genomic landscape of Phellinus noxius: A hypervariable fungus causing root rot in trees.</title>
        <authorList>
            <person name="Chung C.L."/>
            <person name="Lee T.J."/>
            <person name="Akiba M."/>
            <person name="Lee H.H."/>
            <person name="Kuo T.H."/>
            <person name="Liu D."/>
            <person name="Ke H.M."/>
            <person name="Yokoi T."/>
            <person name="Roa M.B."/>
            <person name="Lu M.J."/>
            <person name="Chang Y.Y."/>
            <person name="Ann P.J."/>
            <person name="Tsai J.N."/>
            <person name="Chen C.Y."/>
            <person name="Tzean S.S."/>
            <person name="Ota Y."/>
            <person name="Hattori T."/>
            <person name="Sahashi N."/>
            <person name="Liou R.F."/>
            <person name="Kikuchi T."/>
            <person name="Tsai I.J."/>
        </authorList>
    </citation>
    <scope>NUCLEOTIDE SEQUENCE [LARGE SCALE GENOMIC DNA]</scope>
    <source>
        <strain evidence="13 14">FFPRI411160</strain>
    </source>
</reference>
<keyword evidence="5 11" id="KW-0378">Hydrolase</keyword>
<evidence type="ECO:0000256" key="8">
    <source>
        <dbReference type="ARBA" id="ARBA00023316"/>
    </source>
</evidence>
<dbReference type="AlphaFoldDB" id="A0A286UGC8"/>
<dbReference type="SUPFAM" id="SSF51126">
    <property type="entry name" value="Pectin lyase-like"/>
    <property type="match status" value="1"/>
</dbReference>
<dbReference type="PROSITE" id="PS00502">
    <property type="entry name" value="POLYGALACTURONASE"/>
    <property type="match status" value="1"/>
</dbReference>
<evidence type="ECO:0000256" key="4">
    <source>
        <dbReference type="ARBA" id="ARBA00022737"/>
    </source>
</evidence>
<dbReference type="GO" id="GO:0071555">
    <property type="term" value="P:cell wall organization"/>
    <property type="evidence" value="ECO:0007669"/>
    <property type="project" value="UniProtKB-KW"/>
</dbReference>
<dbReference type="Gene3D" id="2.160.20.10">
    <property type="entry name" value="Single-stranded right-handed beta-helix, Pectin lyase-like"/>
    <property type="match status" value="1"/>
</dbReference>
<evidence type="ECO:0000256" key="6">
    <source>
        <dbReference type="ARBA" id="ARBA00023157"/>
    </source>
</evidence>
<keyword evidence="3 12" id="KW-0732">Signal</keyword>
<dbReference type="InterPro" id="IPR000743">
    <property type="entry name" value="Glyco_hydro_28"/>
</dbReference>
<dbReference type="STRING" id="2282107.A0A286UGC8"/>
<comment type="caution">
    <text evidence="13">The sequence shown here is derived from an EMBL/GenBank/DDBJ whole genome shotgun (WGS) entry which is preliminary data.</text>
</comment>
<gene>
    <name evidence="13" type="ORF">PNOK_0543000</name>
</gene>
<name>A0A286UGC8_9AGAM</name>
<evidence type="ECO:0000256" key="12">
    <source>
        <dbReference type="SAM" id="SignalP"/>
    </source>
</evidence>
<organism evidence="13 14">
    <name type="scientific">Pyrrhoderma noxium</name>
    <dbReference type="NCBI Taxonomy" id="2282107"/>
    <lineage>
        <taxon>Eukaryota</taxon>
        <taxon>Fungi</taxon>
        <taxon>Dikarya</taxon>
        <taxon>Basidiomycota</taxon>
        <taxon>Agaricomycotina</taxon>
        <taxon>Agaricomycetes</taxon>
        <taxon>Hymenochaetales</taxon>
        <taxon>Hymenochaetaceae</taxon>
        <taxon>Pyrrhoderma</taxon>
    </lineage>
</organism>
<feature type="signal peptide" evidence="12">
    <location>
        <begin position="1"/>
        <end position="17"/>
    </location>
</feature>
<dbReference type="InParanoid" id="A0A286UGC8"/>
<dbReference type="EMBL" id="NBII01000005">
    <property type="protein sequence ID" value="PAV18588.1"/>
    <property type="molecule type" value="Genomic_DNA"/>
</dbReference>
<evidence type="ECO:0000256" key="5">
    <source>
        <dbReference type="ARBA" id="ARBA00022801"/>
    </source>
</evidence>
<keyword evidence="8" id="KW-0961">Cell wall biogenesis/degradation</keyword>
<dbReference type="GO" id="GO:0004650">
    <property type="term" value="F:polygalacturonase activity"/>
    <property type="evidence" value="ECO:0007669"/>
    <property type="project" value="UniProtKB-EC"/>
</dbReference>
<dbReference type="PANTHER" id="PTHR31884">
    <property type="entry name" value="POLYGALACTURONASE"/>
    <property type="match status" value="1"/>
</dbReference>
<keyword evidence="14" id="KW-1185">Reference proteome</keyword>
<evidence type="ECO:0000256" key="7">
    <source>
        <dbReference type="ARBA" id="ARBA00023295"/>
    </source>
</evidence>
<evidence type="ECO:0000256" key="10">
    <source>
        <dbReference type="PROSITE-ProRule" id="PRU10052"/>
    </source>
</evidence>